<dbReference type="InterPro" id="IPR009593">
    <property type="entry name" value="DUF1203"/>
</dbReference>
<evidence type="ECO:0000313" key="1">
    <source>
        <dbReference type="EMBL" id="MET3525001.1"/>
    </source>
</evidence>
<evidence type="ECO:0000313" key="2">
    <source>
        <dbReference type="Proteomes" id="UP001549110"/>
    </source>
</evidence>
<keyword evidence="2" id="KW-1185">Reference proteome</keyword>
<name>A0ABV2ED93_9CAUL</name>
<proteinExistence type="predicted"/>
<evidence type="ECO:0008006" key="3">
    <source>
        <dbReference type="Google" id="ProtNLM"/>
    </source>
</evidence>
<reference evidence="1 2" key="1">
    <citation type="submission" date="2024-06" db="EMBL/GenBank/DDBJ databases">
        <title>Genomic Encyclopedia of Type Strains, Phase IV (KMG-IV): sequencing the most valuable type-strain genomes for metagenomic binning, comparative biology and taxonomic classification.</title>
        <authorList>
            <person name="Goeker M."/>
        </authorList>
    </citation>
    <scope>NUCLEOTIDE SEQUENCE [LARGE SCALE GENOMIC DNA]</scope>
    <source>
        <strain evidence="1 2">DSM 17809</strain>
    </source>
</reference>
<dbReference type="Pfam" id="PF06718">
    <property type="entry name" value="DUF1203"/>
    <property type="match status" value="1"/>
</dbReference>
<comment type="caution">
    <text evidence="1">The sequence shown here is derived from an EMBL/GenBank/DDBJ whole genome shotgun (WGS) entry which is preliminary data.</text>
</comment>
<gene>
    <name evidence="1" type="ORF">ABID41_000096</name>
</gene>
<sequence>MSFKITGLPVDEFRPLFGLSEAELAARGMVRVTADAPVGYPCRITLEDAPAGQTLILLNYEHLDLDSPYRSRHAIFVSEGATQTKVAVDELPGCLTARALIALRAYDEQGMMTAAELAPGAELAPVIERMLADPQVAYLHAHNPGRGCYAARIDRN</sequence>
<dbReference type="RefSeq" id="WP_331929917.1">
    <property type="nucleotide sequence ID" value="NZ_JBEPLU010000001.1"/>
</dbReference>
<accession>A0ABV2ED93</accession>
<dbReference type="Proteomes" id="UP001549110">
    <property type="component" value="Unassembled WGS sequence"/>
</dbReference>
<organism evidence="1 2">
    <name type="scientific">Phenylobacterium koreense</name>
    <dbReference type="NCBI Taxonomy" id="266125"/>
    <lineage>
        <taxon>Bacteria</taxon>
        <taxon>Pseudomonadati</taxon>
        <taxon>Pseudomonadota</taxon>
        <taxon>Alphaproteobacteria</taxon>
        <taxon>Caulobacterales</taxon>
        <taxon>Caulobacteraceae</taxon>
        <taxon>Phenylobacterium</taxon>
    </lineage>
</organism>
<dbReference type="PIRSF" id="PIRSF034110">
    <property type="entry name" value="DUF1203"/>
    <property type="match status" value="1"/>
</dbReference>
<dbReference type="EMBL" id="JBEPLU010000001">
    <property type="protein sequence ID" value="MET3525001.1"/>
    <property type="molecule type" value="Genomic_DNA"/>
</dbReference>
<protein>
    <recommendedName>
        <fullName evidence="3">DUF1203 domain-containing protein</fullName>
    </recommendedName>
</protein>